<keyword evidence="3" id="KW-1185">Reference proteome</keyword>
<reference evidence="2 3" key="1">
    <citation type="submission" date="2016-10" db="EMBL/GenBank/DDBJ databases">
        <authorList>
            <person name="de Groot N.N."/>
        </authorList>
    </citation>
    <scope>NUCLEOTIDE SEQUENCE [LARGE SCALE GENOMIC DNA]</scope>
    <source>
        <strain evidence="2 3">CGMCC 4.6945</strain>
    </source>
</reference>
<organism evidence="2 3">
    <name type="scientific">Cellulomonas marina</name>
    <dbReference type="NCBI Taxonomy" id="988821"/>
    <lineage>
        <taxon>Bacteria</taxon>
        <taxon>Bacillati</taxon>
        <taxon>Actinomycetota</taxon>
        <taxon>Actinomycetes</taxon>
        <taxon>Micrococcales</taxon>
        <taxon>Cellulomonadaceae</taxon>
        <taxon>Cellulomonas</taxon>
    </lineage>
</organism>
<accession>A0A1I0V9T4</accession>
<dbReference type="Proteomes" id="UP000199012">
    <property type="component" value="Unassembled WGS sequence"/>
</dbReference>
<gene>
    <name evidence="2" type="ORF">SAMN05421867_101262</name>
</gene>
<dbReference type="EMBL" id="FOKA01000001">
    <property type="protein sequence ID" value="SFA73091.1"/>
    <property type="molecule type" value="Genomic_DNA"/>
</dbReference>
<feature type="chain" id="PRO_5039581260" evidence="1">
    <location>
        <begin position="23"/>
        <end position="107"/>
    </location>
</feature>
<feature type="signal peptide" evidence="1">
    <location>
        <begin position="1"/>
        <end position="22"/>
    </location>
</feature>
<protein>
    <submittedName>
        <fullName evidence="2">Uncharacterized protein</fullName>
    </submittedName>
</protein>
<dbReference type="RefSeq" id="WP_090029992.1">
    <property type="nucleotide sequence ID" value="NZ_BONM01000013.1"/>
</dbReference>
<proteinExistence type="predicted"/>
<evidence type="ECO:0000256" key="1">
    <source>
        <dbReference type="SAM" id="SignalP"/>
    </source>
</evidence>
<evidence type="ECO:0000313" key="2">
    <source>
        <dbReference type="EMBL" id="SFA73091.1"/>
    </source>
</evidence>
<sequence>MSTAVLTAPAALVAGTSPATHAAAALPTPHAVPGARGAVVVLRGTDTATGRVGTWHVTPLEGTDACEVEHVEGHVMSEAVWMQTAKTSVAMTGGEVAELVARVEPCC</sequence>
<dbReference type="AlphaFoldDB" id="A0A1I0V9T4"/>
<evidence type="ECO:0000313" key="3">
    <source>
        <dbReference type="Proteomes" id="UP000199012"/>
    </source>
</evidence>
<keyword evidence="1" id="KW-0732">Signal</keyword>
<name>A0A1I0V9T4_9CELL</name>
<dbReference type="OrthoDB" id="4829792at2"/>